<proteinExistence type="predicted"/>
<sequence>MFFGNVFCKPYNLFNFIHIRGHFYCQIFLSTSAILLRNPNDIGGGGIVSKVHGKIEMIGSHFGQVTVQDPISLSILYEGYPLLRKNLEWNYFVGKCVLECI</sequence>
<accession>A0A0K0F379</accession>
<protein>
    <submittedName>
        <fullName evidence="2">Uncharacterized protein</fullName>
    </submittedName>
</protein>
<reference evidence="1" key="1">
    <citation type="submission" date="2014-07" db="EMBL/GenBank/DDBJ databases">
        <authorList>
            <person name="Martin A.A"/>
            <person name="De Silva N."/>
        </authorList>
    </citation>
    <scope>NUCLEOTIDE SEQUENCE</scope>
</reference>
<dbReference type="AlphaFoldDB" id="A0A0K0F379"/>
<keyword evidence="1" id="KW-1185">Reference proteome</keyword>
<name>A0A0K0F379_STRVS</name>
<reference evidence="2" key="2">
    <citation type="submission" date="2015-08" db="UniProtKB">
        <authorList>
            <consortium name="WormBaseParasite"/>
        </authorList>
    </citation>
    <scope>IDENTIFICATION</scope>
</reference>
<evidence type="ECO:0000313" key="1">
    <source>
        <dbReference type="Proteomes" id="UP000035680"/>
    </source>
</evidence>
<organism evidence="1 2">
    <name type="scientific">Strongyloides venezuelensis</name>
    <name type="common">Threadworm</name>
    <dbReference type="NCBI Taxonomy" id="75913"/>
    <lineage>
        <taxon>Eukaryota</taxon>
        <taxon>Metazoa</taxon>
        <taxon>Ecdysozoa</taxon>
        <taxon>Nematoda</taxon>
        <taxon>Chromadorea</taxon>
        <taxon>Rhabditida</taxon>
        <taxon>Tylenchina</taxon>
        <taxon>Panagrolaimomorpha</taxon>
        <taxon>Strongyloidoidea</taxon>
        <taxon>Strongyloididae</taxon>
        <taxon>Strongyloides</taxon>
    </lineage>
</organism>
<evidence type="ECO:0000313" key="2">
    <source>
        <dbReference type="WBParaSite" id="SVE_0326200.1"/>
    </source>
</evidence>
<dbReference type="Proteomes" id="UP000035680">
    <property type="component" value="Unassembled WGS sequence"/>
</dbReference>
<dbReference type="WBParaSite" id="SVE_0326200.1">
    <property type="protein sequence ID" value="SVE_0326200.1"/>
    <property type="gene ID" value="SVE_0326200"/>
</dbReference>